<dbReference type="SUPFAM" id="SSF69304">
    <property type="entry name" value="Tricorn protease N-terminal domain"/>
    <property type="match status" value="1"/>
</dbReference>
<reference evidence="2" key="1">
    <citation type="journal article" date="2019" name="Int. J. Syst. Evol. Microbiol.">
        <title>The Global Catalogue of Microorganisms (GCM) 10K type strain sequencing project: providing services to taxonomists for standard genome sequencing and annotation.</title>
        <authorList>
            <consortium name="The Broad Institute Genomics Platform"/>
            <consortium name="The Broad Institute Genome Sequencing Center for Infectious Disease"/>
            <person name="Wu L."/>
            <person name="Ma J."/>
        </authorList>
    </citation>
    <scope>NUCLEOTIDE SEQUENCE [LARGE SCALE GENOMIC DNA]</scope>
    <source>
        <strain evidence="2">JCM 17664</strain>
    </source>
</reference>
<name>A0ABP8FS36_9BACT</name>
<dbReference type="Proteomes" id="UP001501207">
    <property type="component" value="Unassembled WGS sequence"/>
</dbReference>
<gene>
    <name evidence="1" type="ORF">GCM10023143_17980</name>
</gene>
<dbReference type="EMBL" id="BAABFN010000004">
    <property type="protein sequence ID" value="GAA4309878.1"/>
    <property type="molecule type" value="Genomic_DNA"/>
</dbReference>
<sequence>MRKFLLSTFSLAVIASTTCCSKKDHNSDKPPADKHTGNLYYRWADEGTLKLDLGSGTKSVILPDDTKQNGFHMSRKQDRFLLLTDIEGDYDNEAFRLQDDKGTLIKEFKVPEGDFSGYVHPQLSYDDAYILATSLLPDNVIVIDIAQNKTYMLHDMEGQKFTDAVWMPDGSVLLSTASALYRSAIPFSNVELVQQFGAEAWSHVTVRPDGKKIAFSKDKHIWMMDLQEKKPAQVSTGSEAIPAAFSPDGKYLLAGIHQFASGGGPWANYYTLCILPADGRQYPVEEGSDDKNISWVKASGSTDPEACSGTVQWLE</sequence>
<accession>A0ABP8FS36</accession>
<comment type="caution">
    <text evidence="1">The sequence shown here is derived from an EMBL/GenBank/DDBJ whole genome shotgun (WGS) entry which is preliminary data.</text>
</comment>
<proteinExistence type="predicted"/>
<dbReference type="Gene3D" id="2.120.10.30">
    <property type="entry name" value="TolB, C-terminal domain"/>
    <property type="match status" value="1"/>
</dbReference>
<dbReference type="RefSeq" id="WP_344978394.1">
    <property type="nucleotide sequence ID" value="NZ_BAABFN010000004.1"/>
</dbReference>
<keyword evidence="2" id="KW-1185">Reference proteome</keyword>
<evidence type="ECO:0000313" key="2">
    <source>
        <dbReference type="Proteomes" id="UP001501207"/>
    </source>
</evidence>
<evidence type="ECO:0008006" key="3">
    <source>
        <dbReference type="Google" id="ProtNLM"/>
    </source>
</evidence>
<dbReference type="InterPro" id="IPR011042">
    <property type="entry name" value="6-blade_b-propeller_TolB-like"/>
</dbReference>
<protein>
    <recommendedName>
        <fullName evidence="3">WD40 repeat domain-containing protein</fullName>
    </recommendedName>
</protein>
<organism evidence="1 2">
    <name type="scientific">Compostibacter hankyongensis</name>
    <dbReference type="NCBI Taxonomy" id="1007089"/>
    <lineage>
        <taxon>Bacteria</taxon>
        <taxon>Pseudomonadati</taxon>
        <taxon>Bacteroidota</taxon>
        <taxon>Chitinophagia</taxon>
        <taxon>Chitinophagales</taxon>
        <taxon>Chitinophagaceae</taxon>
        <taxon>Compostibacter</taxon>
    </lineage>
</organism>
<evidence type="ECO:0000313" key="1">
    <source>
        <dbReference type="EMBL" id="GAA4309878.1"/>
    </source>
</evidence>